<feature type="transmembrane region" description="Helical" evidence="8">
    <location>
        <begin position="266"/>
        <end position="285"/>
    </location>
</feature>
<evidence type="ECO:0000256" key="3">
    <source>
        <dbReference type="ARBA" id="ARBA00022448"/>
    </source>
</evidence>
<evidence type="ECO:0000256" key="7">
    <source>
        <dbReference type="ARBA" id="ARBA00023136"/>
    </source>
</evidence>
<protein>
    <submittedName>
        <fullName evidence="9">Spore gernimation protein</fullName>
    </submittedName>
</protein>
<keyword evidence="5 8" id="KW-0812">Transmembrane</keyword>
<dbReference type="GO" id="GO:0009847">
    <property type="term" value="P:spore germination"/>
    <property type="evidence" value="ECO:0007669"/>
    <property type="project" value="InterPro"/>
</dbReference>
<sequence>MTEKLSSFHLSVLVFMTQFGVVIFALPQMLSKTFGTNGWVMLPAYGIMVILNLLLVGAVYRLGNGRSIFAILEQAIPRVLLMPLYLFLVAVWAMLGCLVAKQYVLIFQMIAFPTTNPMLFKLVMDMLLIWLMLKGLYNISKAATLFFWFSVWMILLVFFFYGEFKFSRLTPFILKGGEGGLRDYVGIFAAFLGYELSILTFQYTDAKTKFLRSTIYGSLLTTVFYTYICFVAFGFFSFQQLNKMLYPILDLMAFIRFPFIERLENLFYGFFLFTVLLTVVMYLWSAKEACQRIVPKIKEGVLAPAIVLTAYVMAFFPETLSEVQAWLQVFSELECIIAMGLPMLLLLVLGLTRKKASGT</sequence>
<keyword evidence="4" id="KW-0309">Germination</keyword>
<comment type="caution">
    <text evidence="9">The sequence shown here is derived from an EMBL/GenBank/DDBJ whole genome shotgun (WGS) entry which is preliminary data.</text>
</comment>
<feature type="transmembrane region" description="Helical" evidence="8">
    <location>
        <begin position="38"/>
        <end position="60"/>
    </location>
</feature>
<name>A0A328UBC9_9BACL</name>
<feature type="transmembrane region" description="Helical" evidence="8">
    <location>
        <begin position="145"/>
        <end position="164"/>
    </location>
</feature>
<evidence type="ECO:0000256" key="5">
    <source>
        <dbReference type="ARBA" id="ARBA00022692"/>
    </source>
</evidence>
<evidence type="ECO:0000256" key="6">
    <source>
        <dbReference type="ARBA" id="ARBA00022989"/>
    </source>
</evidence>
<feature type="transmembrane region" description="Helical" evidence="8">
    <location>
        <begin position="297"/>
        <end position="316"/>
    </location>
</feature>
<keyword evidence="6 8" id="KW-1133">Transmembrane helix</keyword>
<keyword evidence="10" id="KW-1185">Reference proteome</keyword>
<dbReference type="InterPro" id="IPR004761">
    <property type="entry name" value="Spore_GerAB"/>
</dbReference>
<feature type="transmembrane region" description="Helical" evidence="8">
    <location>
        <begin position="336"/>
        <end position="352"/>
    </location>
</feature>
<keyword evidence="7 8" id="KW-0472">Membrane</keyword>
<gene>
    <name evidence="9" type="ORF">DL346_04095</name>
</gene>
<feature type="transmembrane region" description="Helical" evidence="8">
    <location>
        <begin position="184"/>
        <end position="203"/>
    </location>
</feature>
<dbReference type="Proteomes" id="UP000249260">
    <property type="component" value="Unassembled WGS sequence"/>
</dbReference>
<dbReference type="OrthoDB" id="2957438at2"/>
<dbReference type="PANTHER" id="PTHR34975:SF2">
    <property type="entry name" value="SPORE GERMINATION PROTEIN A2"/>
    <property type="match status" value="1"/>
</dbReference>
<dbReference type="Gene3D" id="1.20.1740.10">
    <property type="entry name" value="Amino acid/polyamine transporter I"/>
    <property type="match status" value="1"/>
</dbReference>
<feature type="transmembrane region" description="Helical" evidence="8">
    <location>
        <begin position="80"/>
        <end position="106"/>
    </location>
</feature>
<keyword evidence="3" id="KW-0813">Transport</keyword>
<feature type="transmembrane region" description="Helical" evidence="8">
    <location>
        <begin position="6"/>
        <end position="26"/>
    </location>
</feature>
<organism evidence="9 10">
    <name type="scientific">Paenibacillus montanisoli</name>
    <dbReference type="NCBI Taxonomy" id="2081970"/>
    <lineage>
        <taxon>Bacteria</taxon>
        <taxon>Bacillati</taxon>
        <taxon>Bacillota</taxon>
        <taxon>Bacilli</taxon>
        <taxon>Bacillales</taxon>
        <taxon>Paenibacillaceae</taxon>
        <taxon>Paenibacillus</taxon>
    </lineage>
</organism>
<dbReference type="EMBL" id="QLUW01000001">
    <property type="protein sequence ID" value="RAP78651.1"/>
    <property type="molecule type" value="Genomic_DNA"/>
</dbReference>
<proteinExistence type="inferred from homology"/>
<comment type="similarity">
    <text evidence="2">Belongs to the amino acid-polyamine-organocation (APC) superfamily. Spore germination protein (SGP) (TC 2.A.3.9) family.</text>
</comment>
<reference evidence="9 10" key="1">
    <citation type="submission" date="2018-06" db="EMBL/GenBank/DDBJ databases">
        <title>Paenibacillus montanisoli sp. nov., isolated from mountain area soil.</title>
        <authorList>
            <person name="Wu M."/>
        </authorList>
    </citation>
    <scope>NUCLEOTIDE SEQUENCE [LARGE SCALE GENOMIC DNA]</scope>
    <source>
        <strain evidence="9 10">RA17</strain>
    </source>
</reference>
<dbReference type="Pfam" id="PF03845">
    <property type="entry name" value="Spore_permease"/>
    <property type="match status" value="1"/>
</dbReference>
<feature type="transmembrane region" description="Helical" evidence="8">
    <location>
        <begin position="215"/>
        <end position="237"/>
    </location>
</feature>
<comment type="subcellular location">
    <subcellularLocation>
        <location evidence="1">Membrane</location>
        <topology evidence="1">Multi-pass membrane protein</topology>
    </subcellularLocation>
</comment>
<evidence type="ECO:0000313" key="10">
    <source>
        <dbReference type="Proteomes" id="UP000249260"/>
    </source>
</evidence>
<dbReference type="GO" id="GO:0016020">
    <property type="term" value="C:membrane"/>
    <property type="evidence" value="ECO:0007669"/>
    <property type="project" value="UniProtKB-SubCell"/>
</dbReference>
<evidence type="ECO:0000256" key="4">
    <source>
        <dbReference type="ARBA" id="ARBA00022544"/>
    </source>
</evidence>
<evidence type="ECO:0000313" key="9">
    <source>
        <dbReference type="EMBL" id="RAP78651.1"/>
    </source>
</evidence>
<dbReference type="AlphaFoldDB" id="A0A328UBC9"/>
<evidence type="ECO:0000256" key="2">
    <source>
        <dbReference type="ARBA" id="ARBA00007998"/>
    </source>
</evidence>
<dbReference type="PANTHER" id="PTHR34975">
    <property type="entry name" value="SPORE GERMINATION PROTEIN A2"/>
    <property type="match status" value="1"/>
</dbReference>
<evidence type="ECO:0000256" key="1">
    <source>
        <dbReference type="ARBA" id="ARBA00004141"/>
    </source>
</evidence>
<accession>A0A328UBC9</accession>
<evidence type="ECO:0000256" key="8">
    <source>
        <dbReference type="SAM" id="Phobius"/>
    </source>
</evidence>
<feature type="transmembrane region" description="Helical" evidence="8">
    <location>
        <begin position="118"/>
        <end position="139"/>
    </location>
</feature>